<evidence type="ECO:0000259" key="2">
    <source>
        <dbReference type="Pfam" id="PF01728"/>
    </source>
</evidence>
<dbReference type="Proteomes" id="UP000325780">
    <property type="component" value="Unassembled WGS sequence"/>
</dbReference>
<dbReference type="Pfam" id="PF01728">
    <property type="entry name" value="FtsJ"/>
    <property type="match status" value="1"/>
</dbReference>
<dbReference type="EMBL" id="ML742025">
    <property type="protein sequence ID" value="KAE8155064.1"/>
    <property type="molecule type" value="Genomic_DNA"/>
</dbReference>
<feature type="domain" description="Ribosomal RNA methyltransferase FtsJ" evidence="2">
    <location>
        <begin position="98"/>
        <end position="291"/>
    </location>
</feature>
<dbReference type="GO" id="GO:0032259">
    <property type="term" value="P:methylation"/>
    <property type="evidence" value="ECO:0007669"/>
    <property type="project" value="InterPro"/>
</dbReference>
<dbReference type="GO" id="GO:0008168">
    <property type="term" value="F:methyltransferase activity"/>
    <property type="evidence" value="ECO:0007669"/>
    <property type="project" value="InterPro"/>
</dbReference>
<evidence type="ECO:0000256" key="1">
    <source>
        <dbReference type="SAM" id="MobiDB-lite"/>
    </source>
</evidence>
<dbReference type="Gene3D" id="3.40.50.150">
    <property type="entry name" value="Vaccinia Virus protein VP39"/>
    <property type="match status" value="1"/>
</dbReference>
<dbReference type="AlphaFoldDB" id="A0A5N6U8X4"/>
<feature type="compositionally biased region" description="Basic and acidic residues" evidence="1">
    <location>
        <begin position="1"/>
        <end position="10"/>
    </location>
</feature>
<evidence type="ECO:0000313" key="3">
    <source>
        <dbReference type="EMBL" id="KAE8155064.1"/>
    </source>
</evidence>
<dbReference type="SUPFAM" id="SSF53335">
    <property type="entry name" value="S-adenosyl-L-methionine-dependent methyltransferases"/>
    <property type="match status" value="1"/>
</dbReference>
<accession>A0A5N6U8X4</accession>
<organism evidence="3 4">
    <name type="scientific">Aspergillus avenaceus</name>
    <dbReference type="NCBI Taxonomy" id="36643"/>
    <lineage>
        <taxon>Eukaryota</taxon>
        <taxon>Fungi</taxon>
        <taxon>Dikarya</taxon>
        <taxon>Ascomycota</taxon>
        <taxon>Pezizomycotina</taxon>
        <taxon>Eurotiomycetes</taxon>
        <taxon>Eurotiomycetidae</taxon>
        <taxon>Eurotiales</taxon>
        <taxon>Aspergillaceae</taxon>
        <taxon>Aspergillus</taxon>
        <taxon>Aspergillus subgen. Circumdati</taxon>
    </lineage>
</organism>
<feature type="region of interest" description="Disordered" evidence="1">
    <location>
        <begin position="1"/>
        <end position="28"/>
    </location>
</feature>
<dbReference type="OrthoDB" id="417125at2759"/>
<evidence type="ECO:0000313" key="4">
    <source>
        <dbReference type="Proteomes" id="UP000325780"/>
    </source>
</evidence>
<keyword evidence="4" id="KW-1185">Reference proteome</keyword>
<name>A0A5N6U8X4_ASPAV</name>
<sequence length="374" mass="42267">MAQPEDKAEEISTAPDPQVSESQEQCPHDEWYHSTKTIVKYLMEHVPEFKKLSQLREAGWKSAEGDAFFQKQRQTADNPSEHTIRFFHEMMLRMAGDLHKATSAFQIQESSPEPRILDMCMAPGGFLEFAMRVSPNATGLGFTLPPSQGGHKVRISDTLGAVVRYLDITMLAADMGVDDIPVNHPDAQNFLPRLLSPGDTFDLIICDGQVLRTHERAEYRFRREAIRLTMTQLALGLEHLRPGGSMVVLLHKLEAWDTVQLLYMFRKFSSVKLFKSRKSHAKRSSFYMVASDIRSRHPDALGAVEMWKGLWRVATFGSDEDYAAAFADRGLDVRVVLEEFGAELVRLGRLIWDTQAKALETAPFLRTGGRRGRG</sequence>
<dbReference type="InterPro" id="IPR002877">
    <property type="entry name" value="RNA_MeTrfase_FtsJ_dom"/>
</dbReference>
<dbReference type="InterPro" id="IPR029063">
    <property type="entry name" value="SAM-dependent_MTases_sf"/>
</dbReference>
<gene>
    <name evidence="3" type="ORF">BDV25DRAFT_135397</name>
</gene>
<reference evidence="3 4" key="1">
    <citation type="submission" date="2019-04" db="EMBL/GenBank/DDBJ databases">
        <title>Friends and foes A comparative genomics study of 23 Aspergillus species from section Flavi.</title>
        <authorList>
            <consortium name="DOE Joint Genome Institute"/>
            <person name="Kjaerbolling I."/>
            <person name="Vesth T."/>
            <person name="Frisvad J.C."/>
            <person name="Nybo J.L."/>
            <person name="Theobald S."/>
            <person name="Kildgaard S."/>
            <person name="Isbrandt T."/>
            <person name="Kuo A."/>
            <person name="Sato A."/>
            <person name="Lyhne E.K."/>
            <person name="Kogle M.E."/>
            <person name="Wiebenga A."/>
            <person name="Kun R.S."/>
            <person name="Lubbers R.J."/>
            <person name="Makela M.R."/>
            <person name="Barry K."/>
            <person name="Chovatia M."/>
            <person name="Clum A."/>
            <person name="Daum C."/>
            <person name="Haridas S."/>
            <person name="He G."/>
            <person name="LaButti K."/>
            <person name="Lipzen A."/>
            <person name="Mondo S."/>
            <person name="Riley R."/>
            <person name="Salamov A."/>
            <person name="Simmons B.A."/>
            <person name="Magnuson J.K."/>
            <person name="Henrissat B."/>
            <person name="Mortensen U.H."/>
            <person name="Larsen T.O."/>
            <person name="Devries R.P."/>
            <person name="Grigoriev I.V."/>
            <person name="Machida M."/>
            <person name="Baker S.E."/>
            <person name="Andersen M.R."/>
        </authorList>
    </citation>
    <scope>NUCLEOTIDE SEQUENCE [LARGE SCALE GENOMIC DNA]</scope>
    <source>
        <strain evidence="3 4">IBT 18842</strain>
    </source>
</reference>
<proteinExistence type="predicted"/>
<protein>
    <recommendedName>
        <fullName evidence="2">Ribosomal RNA methyltransferase FtsJ domain-containing protein</fullName>
    </recommendedName>
</protein>